<proteinExistence type="predicted"/>
<dbReference type="InterPro" id="IPR052022">
    <property type="entry name" value="26kDa_periplasmic_antigen"/>
</dbReference>
<evidence type="ECO:0000313" key="2">
    <source>
        <dbReference type="EMBL" id="KRT34481.1"/>
    </source>
</evidence>
<keyword evidence="3" id="KW-1185">Reference proteome</keyword>
<evidence type="ECO:0008006" key="4">
    <source>
        <dbReference type="Google" id="ProtNLM"/>
    </source>
</evidence>
<dbReference type="STRING" id="592015.HMPREF1705_03033"/>
<protein>
    <recommendedName>
        <fullName evidence="4">SIMPL domain-containing protein</fullName>
    </recommendedName>
</protein>
<keyword evidence="1" id="KW-0472">Membrane</keyword>
<evidence type="ECO:0000256" key="1">
    <source>
        <dbReference type="SAM" id="Phobius"/>
    </source>
</evidence>
<dbReference type="Pfam" id="PF04402">
    <property type="entry name" value="SIMPL"/>
    <property type="match status" value="1"/>
</dbReference>
<dbReference type="eggNOG" id="COG2859">
    <property type="taxonomic scope" value="Bacteria"/>
</dbReference>
<dbReference type="PANTHER" id="PTHR34387">
    <property type="entry name" value="SLR1258 PROTEIN"/>
    <property type="match status" value="1"/>
</dbReference>
<dbReference type="PANTHER" id="PTHR34387:SF2">
    <property type="entry name" value="SLR1258 PROTEIN"/>
    <property type="match status" value="1"/>
</dbReference>
<evidence type="ECO:0000313" key="3">
    <source>
        <dbReference type="Proteomes" id="UP000005273"/>
    </source>
</evidence>
<dbReference type="EMBL" id="ACJX03000001">
    <property type="protein sequence ID" value="KRT34481.1"/>
    <property type="molecule type" value="Genomic_DNA"/>
</dbReference>
<dbReference type="PIRSF" id="PIRSF029033">
    <property type="entry name" value="UCP029033"/>
    <property type="match status" value="1"/>
</dbReference>
<dbReference type="Proteomes" id="UP000005273">
    <property type="component" value="Unassembled WGS sequence"/>
</dbReference>
<comment type="caution">
    <text evidence="2">The sequence shown here is derived from an EMBL/GenBank/DDBJ whole genome shotgun (WGS) entry which is preliminary data.</text>
</comment>
<feature type="transmembrane region" description="Helical" evidence="1">
    <location>
        <begin position="6"/>
        <end position="27"/>
    </location>
</feature>
<keyword evidence="1" id="KW-0812">Transmembrane</keyword>
<accession>A0A0T5X844</accession>
<dbReference type="Gene3D" id="3.30.110.170">
    <property type="entry name" value="Protein of unknown function (DUF541), domain 1"/>
    <property type="match status" value="1"/>
</dbReference>
<dbReference type="OrthoDB" id="9806540at2"/>
<gene>
    <name evidence="2" type="ORF">HMPREF1705_03033</name>
</gene>
<organism evidence="2 3">
    <name type="scientific">Acetomicrobium hydrogeniformans ATCC BAA-1850</name>
    <dbReference type="NCBI Taxonomy" id="592015"/>
    <lineage>
        <taxon>Bacteria</taxon>
        <taxon>Thermotogati</taxon>
        <taxon>Synergistota</taxon>
        <taxon>Synergistia</taxon>
        <taxon>Synergistales</taxon>
        <taxon>Acetomicrobiaceae</taxon>
        <taxon>Acetomicrobium</taxon>
    </lineage>
</organism>
<dbReference type="AlphaFoldDB" id="A0A0T5X844"/>
<reference evidence="3" key="1">
    <citation type="submission" date="2012-09" db="EMBL/GenBank/DDBJ databases">
        <authorList>
            <person name="Weinstock G."/>
            <person name="Sodergren E."/>
            <person name="Clifton S."/>
            <person name="Fulton L."/>
            <person name="Fulton B."/>
            <person name="Courtney L."/>
            <person name="Fronick C."/>
            <person name="Harrison M."/>
            <person name="Strong C."/>
            <person name="Farmer C."/>
            <person name="Delehaunty K."/>
            <person name="Markovic C."/>
            <person name="Hall O."/>
            <person name="Minx P."/>
            <person name="Tomlinson C."/>
            <person name="Mitreva M."/>
            <person name="Nelson J."/>
            <person name="Hou S."/>
            <person name="Wollam A."/>
            <person name="Pepin K.H."/>
            <person name="Johnson M."/>
            <person name="Bhonagiri V."/>
            <person name="Nash W.E."/>
            <person name="Suruliraj S."/>
            <person name="Warren W."/>
            <person name="Chinwalla A."/>
            <person name="Mardis E.R."/>
            <person name="Wilson R.K."/>
        </authorList>
    </citation>
    <scope>NUCLEOTIDE SEQUENCE [LARGE SCALE GENOMIC DNA]</scope>
    <source>
        <strain evidence="3">OS1</strain>
    </source>
</reference>
<dbReference type="GO" id="GO:0006974">
    <property type="term" value="P:DNA damage response"/>
    <property type="evidence" value="ECO:0007669"/>
    <property type="project" value="TreeGrafter"/>
</dbReference>
<dbReference type="RefSeq" id="WP_009200638.1">
    <property type="nucleotide sequence ID" value="NZ_ACJX03000001.1"/>
</dbReference>
<name>A0A0T5X844_9BACT</name>
<sequence>MTDRRTVAFLALGICLACGLIISSYFLGSAIKEIKMAERYVTVKGLSERIVEADLAIWNISFRNSANDLEELQRSIDDNKTKLYNFLLESGFPESEISSMPPQITDTQALPYYDAGKGREYRYVAVTRVTLRSGDMANVKKAMEKAGQLVSAGIAIGEDSSTRFSFTKLNDIKPEMIAEATKNAREAAEQFARDSGSEVGAIRRATQGYFTIEDRDAGSPDFKIVRVVTTIDFFLSSH</sequence>
<keyword evidence="1" id="KW-1133">Transmembrane helix</keyword>
<dbReference type="InterPro" id="IPR007497">
    <property type="entry name" value="SIMPL/DUF541"/>
</dbReference>
<dbReference type="InterPro" id="IPR016907">
    <property type="entry name" value="UCP029033"/>
</dbReference>